<sequence length="182" mass="21580">MTDIIAAASALISFYTLVFYLKDRKRLRHSILVNHINNLVEWHSDTVNILIKLQFTAKNNKPLDDLKADLSIQIEKGRFFFPNINKKDNFGIDKPKAYQGYRSLALDFLVYSFEIYSKENPLKYLEHANRLQREYTSIVWEIVSPAENLIEIHKLTDRYLHQEKILEDYLKSDPNSHNFFFH</sequence>
<feature type="transmembrane region" description="Helical" evidence="1">
    <location>
        <begin position="6"/>
        <end position="21"/>
    </location>
</feature>
<keyword evidence="3" id="KW-1185">Reference proteome</keyword>
<evidence type="ECO:0008006" key="4">
    <source>
        <dbReference type="Google" id="ProtNLM"/>
    </source>
</evidence>
<dbReference type="EMBL" id="RQFF01000003">
    <property type="protein sequence ID" value="TGK76988.1"/>
    <property type="molecule type" value="Genomic_DNA"/>
</dbReference>
<name>A0A6N4QR31_9LEPT</name>
<keyword evidence="1" id="KW-0812">Transmembrane</keyword>
<dbReference type="Proteomes" id="UP000297239">
    <property type="component" value="Unassembled WGS sequence"/>
</dbReference>
<evidence type="ECO:0000313" key="3">
    <source>
        <dbReference type="Proteomes" id="UP000297239"/>
    </source>
</evidence>
<dbReference type="AlphaFoldDB" id="A0A6N4QR31"/>
<reference evidence="2" key="1">
    <citation type="journal article" date="2019" name="PLoS Negl. Trop. Dis.">
        <title>Revisiting the worldwide diversity of Leptospira species in the environment.</title>
        <authorList>
            <person name="Vincent A.T."/>
            <person name="Schiettekatte O."/>
            <person name="Bourhy P."/>
            <person name="Veyrier F.J."/>
            <person name="Picardeau M."/>
        </authorList>
    </citation>
    <scope>NUCLEOTIDE SEQUENCE [LARGE SCALE GENOMIC DNA]</scope>
    <source>
        <strain evidence="2">201800293</strain>
    </source>
</reference>
<dbReference type="RefSeq" id="WP_135631331.1">
    <property type="nucleotide sequence ID" value="NZ_RQFE01000005.1"/>
</dbReference>
<accession>A0A6N4QR31</accession>
<keyword evidence="1" id="KW-1133">Transmembrane helix</keyword>
<dbReference type="OrthoDB" id="7063780at2"/>
<evidence type="ECO:0000313" key="2">
    <source>
        <dbReference type="EMBL" id="TGK76988.1"/>
    </source>
</evidence>
<organism evidence="2 3">
    <name type="scientific">Leptospira kanakyensis</name>
    <dbReference type="NCBI Taxonomy" id="2484968"/>
    <lineage>
        <taxon>Bacteria</taxon>
        <taxon>Pseudomonadati</taxon>
        <taxon>Spirochaetota</taxon>
        <taxon>Spirochaetia</taxon>
        <taxon>Leptospirales</taxon>
        <taxon>Leptospiraceae</taxon>
        <taxon>Leptospira</taxon>
    </lineage>
</organism>
<comment type="caution">
    <text evidence="2">The sequence shown here is derived from an EMBL/GenBank/DDBJ whole genome shotgun (WGS) entry which is preliminary data.</text>
</comment>
<protein>
    <recommendedName>
        <fullName evidence="4">DUF4760 domain-containing protein</fullName>
    </recommendedName>
</protein>
<gene>
    <name evidence="2" type="ORF">EHQ18_00050</name>
</gene>
<proteinExistence type="predicted"/>
<evidence type="ECO:0000256" key="1">
    <source>
        <dbReference type="SAM" id="Phobius"/>
    </source>
</evidence>
<keyword evidence="1" id="KW-0472">Membrane</keyword>